<dbReference type="Proteomes" id="UP001629246">
    <property type="component" value="Unassembled WGS sequence"/>
</dbReference>
<accession>A0ABW9AAJ6</accession>
<gene>
    <name evidence="2" type="ORF">PQR62_16725</name>
</gene>
<keyword evidence="3" id="KW-1185">Reference proteome</keyword>
<dbReference type="InterPro" id="IPR021393">
    <property type="entry name" value="DUF3034"/>
</dbReference>
<proteinExistence type="predicted"/>
<sequence length="335" mass="35493">MMNTQNGLTEKSGTWRRCAIAIAAALTAGAPLAVQAQTQNQTQAAPAVSTGAAAVAPADAGSAGWLPDLGKLTATGGVIQVEGAGGGGLTPWALITGYGTRDSYGANAHYTYISTQDYKLTSYGVAVGLLDRVELSVAKQKFTGSLAPLNNLSIEQDIFGIKVKLVGDAVYNQDEWLPQISAGAMFKRNNGINGLGAVTNVKQLGSASDSGIDYYLAATKLFLAQSLLVNGTVRFTKANQMGILGFGGDKSDRYEPMLEGSVAYLINRKLAIGAEYRMKPRNLSADNEKDYYDAFVAWFPTKNVSLTLAYVSLGDITVYNPKRQEGVYLSLQAGF</sequence>
<evidence type="ECO:0000313" key="3">
    <source>
        <dbReference type="Proteomes" id="UP001629246"/>
    </source>
</evidence>
<keyword evidence="1" id="KW-0732">Signal</keyword>
<protein>
    <submittedName>
        <fullName evidence="2">DUF3034 family protein</fullName>
    </submittedName>
</protein>
<dbReference type="RefSeq" id="WP_408159123.1">
    <property type="nucleotide sequence ID" value="NZ_JAQQFM010000007.1"/>
</dbReference>
<dbReference type="Pfam" id="PF11231">
    <property type="entry name" value="DUF3034"/>
    <property type="match status" value="1"/>
</dbReference>
<evidence type="ECO:0000313" key="2">
    <source>
        <dbReference type="EMBL" id="MFL9925923.1"/>
    </source>
</evidence>
<evidence type="ECO:0000256" key="1">
    <source>
        <dbReference type="SAM" id="SignalP"/>
    </source>
</evidence>
<feature type="signal peptide" evidence="1">
    <location>
        <begin position="1"/>
        <end position="36"/>
    </location>
</feature>
<feature type="chain" id="PRO_5045341746" evidence="1">
    <location>
        <begin position="37"/>
        <end position="335"/>
    </location>
</feature>
<organism evidence="2 3">
    <name type="scientific">Herbaspirillum lusitanum</name>
    <dbReference type="NCBI Taxonomy" id="213312"/>
    <lineage>
        <taxon>Bacteria</taxon>
        <taxon>Pseudomonadati</taxon>
        <taxon>Pseudomonadota</taxon>
        <taxon>Betaproteobacteria</taxon>
        <taxon>Burkholderiales</taxon>
        <taxon>Oxalobacteraceae</taxon>
        <taxon>Herbaspirillum</taxon>
    </lineage>
</organism>
<reference evidence="2 3" key="1">
    <citation type="journal article" date="2024" name="Chem. Sci.">
        <title>Discovery of megapolipeptins by genome mining of a Burkholderiales bacteria collection.</title>
        <authorList>
            <person name="Paulo B.S."/>
            <person name="Recchia M.J.J."/>
            <person name="Lee S."/>
            <person name="Fergusson C.H."/>
            <person name="Romanowski S.B."/>
            <person name="Hernandez A."/>
            <person name="Krull N."/>
            <person name="Liu D.Y."/>
            <person name="Cavanagh H."/>
            <person name="Bos A."/>
            <person name="Gray C.A."/>
            <person name="Murphy B.T."/>
            <person name="Linington R.G."/>
            <person name="Eustaquio A.S."/>
        </authorList>
    </citation>
    <scope>NUCLEOTIDE SEQUENCE [LARGE SCALE GENOMIC DNA]</scope>
    <source>
        <strain evidence="2 3">RL21-008-BIB-A</strain>
    </source>
</reference>
<comment type="caution">
    <text evidence="2">The sequence shown here is derived from an EMBL/GenBank/DDBJ whole genome shotgun (WGS) entry which is preliminary data.</text>
</comment>
<dbReference type="EMBL" id="JAQQFM010000007">
    <property type="protein sequence ID" value="MFL9925923.1"/>
    <property type="molecule type" value="Genomic_DNA"/>
</dbReference>
<name>A0ABW9AAJ6_9BURK</name>